<dbReference type="GO" id="GO:0034976">
    <property type="term" value="P:response to endoplasmic reticulum stress"/>
    <property type="evidence" value="ECO:0007669"/>
    <property type="project" value="TreeGrafter"/>
</dbReference>
<feature type="signal peptide" evidence="13">
    <location>
        <begin position="1"/>
        <end position="19"/>
    </location>
</feature>
<dbReference type="OrthoDB" id="72053at2759"/>
<dbReference type="GO" id="GO:0005788">
    <property type="term" value="C:endoplasmic reticulum lumen"/>
    <property type="evidence" value="ECO:0007669"/>
    <property type="project" value="UniProtKB-SubCell"/>
</dbReference>
<dbReference type="Proteomes" id="UP000192223">
    <property type="component" value="Unplaced"/>
</dbReference>
<comment type="similarity">
    <text evidence="3 12">Belongs to the protein disulfide isomerase family.</text>
</comment>
<dbReference type="CDD" id="cd02961">
    <property type="entry name" value="PDI_a_family"/>
    <property type="match status" value="1"/>
</dbReference>
<evidence type="ECO:0000256" key="8">
    <source>
        <dbReference type="ARBA" id="ARBA00023157"/>
    </source>
</evidence>
<dbReference type="GO" id="GO:0006457">
    <property type="term" value="P:protein folding"/>
    <property type="evidence" value="ECO:0007669"/>
    <property type="project" value="TreeGrafter"/>
</dbReference>
<keyword evidence="5 13" id="KW-0732">Signal</keyword>
<dbReference type="Gene3D" id="3.40.30.10">
    <property type="entry name" value="Glutaredoxin"/>
    <property type="match status" value="4"/>
</dbReference>
<evidence type="ECO:0000256" key="11">
    <source>
        <dbReference type="PIRSR" id="PIRSR605792-51"/>
    </source>
</evidence>
<dbReference type="GO" id="GO:0003756">
    <property type="term" value="F:protein disulfide isomerase activity"/>
    <property type="evidence" value="ECO:0007669"/>
    <property type="project" value="UniProtKB-EC"/>
</dbReference>
<feature type="disulfide bond" description="Redox-active" evidence="11">
    <location>
        <begin position="56"/>
        <end position="59"/>
    </location>
</feature>
<dbReference type="CDD" id="cd02981">
    <property type="entry name" value="PDI_b_family"/>
    <property type="match status" value="1"/>
</dbReference>
<dbReference type="Pfam" id="PF00085">
    <property type="entry name" value="Thioredoxin"/>
    <property type="match status" value="2"/>
</dbReference>
<dbReference type="InterPro" id="IPR013766">
    <property type="entry name" value="Thioredoxin_domain"/>
</dbReference>
<comment type="subcellular location">
    <subcellularLocation>
        <location evidence="2">Endoplasmic reticulum lumen</location>
    </subcellularLocation>
</comment>
<dbReference type="CTD" id="39651"/>
<name>A0A1W4WNI4_AGRPL</name>
<keyword evidence="8 11" id="KW-1015">Disulfide bond</keyword>
<keyword evidence="7" id="KW-0256">Endoplasmic reticulum</keyword>
<keyword evidence="16" id="KW-1185">Reference proteome</keyword>
<dbReference type="PROSITE" id="PS00194">
    <property type="entry name" value="THIOREDOXIN_1"/>
    <property type="match status" value="2"/>
</dbReference>
<dbReference type="EC" id="5.3.4.1" evidence="4 13"/>
<evidence type="ECO:0000256" key="7">
    <source>
        <dbReference type="ARBA" id="ARBA00022824"/>
    </source>
</evidence>
<evidence type="ECO:0000256" key="1">
    <source>
        <dbReference type="ARBA" id="ARBA00001182"/>
    </source>
</evidence>
<organism evidence="16 17">
    <name type="scientific">Agrilus planipennis</name>
    <name type="common">Emerald ash borer</name>
    <name type="synonym">Agrilus marcopoli</name>
    <dbReference type="NCBI Taxonomy" id="224129"/>
    <lineage>
        <taxon>Eukaryota</taxon>
        <taxon>Metazoa</taxon>
        <taxon>Ecdysozoa</taxon>
        <taxon>Arthropoda</taxon>
        <taxon>Hexapoda</taxon>
        <taxon>Insecta</taxon>
        <taxon>Pterygota</taxon>
        <taxon>Neoptera</taxon>
        <taxon>Endopterygota</taxon>
        <taxon>Coleoptera</taxon>
        <taxon>Polyphaga</taxon>
        <taxon>Elateriformia</taxon>
        <taxon>Buprestoidea</taxon>
        <taxon>Buprestidae</taxon>
        <taxon>Agrilinae</taxon>
        <taxon>Agrilus</taxon>
    </lineage>
</organism>
<dbReference type="CDD" id="cd02995">
    <property type="entry name" value="PDI_a_PDI_a'_C"/>
    <property type="match status" value="1"/>
</dbReference>
<evidence type="ECO:0000256" key="4">
    <source>
        <dbReference type="ARBA" id="ARBA00012723"/>
    </source>
</evidence>
<dbReference type="NCBIfam" id="TIGR01126">
    <property type="entry name" value="pdi_dom"/>
    <property type="match status" value="2"/>
</dbReference>
<feature type="domain" description="Thioredoxin" evidence="15">
    <location>
        <begin position="4"/>
        <end position="148"/>
    </location>
</feature>
<evidence type="ECO:0000256" key="13">
    <source>
        <dbReference type="RuleBase" id="RU361130"/>
    </source>
</evidence>
<dbReference type="InterPro" id="IPR005788">
    <property type="entry name" value="PDI_thioredoxin-like_dom"/>
</dbReference>
<evidence type="ECO:0000256" key="3">
    <source>
        <dbReference type="ARBA" id="ARBA00006347"/>
    </source>
</evidence>
<dbReference type="FunFam" id="3.40.30.10:FF:000042">
    <property type="entry name" value="protein disulfide-isomerase A2"/>
    <property type="match status" value="1"/>
</dbReference>
<dbReference type="AlphaFoldDB" id="A0A1W4WNI4"/>
<protein>
    <recommendedName>
        <fullName evidence="4 13">Protein disulfide-isomerase</fullName>
        <ecNumber evidence="4 13">5.3.4.1</ecNumber>
    </recommendedName>
</protein>
<dbReference type="FunFam" id="3.40.30.10:FF:000023">
    <property type="entry name" value="Protein disulfide-isomerase"/>
    <property type="match status" value="1"/>
</dbReference>
<gene>
    <name evidence="17" type="primary">LOC108734502</name>
</gene>
<evidence type="ECO:0000256" key="2">
    <source>
        <dbReference type="ARBA" id="ARBA00004319"/>
    </source>
</evidence>
<evidence type="ECO:0000256" key="14">
    <source>
        <dbReference type="SAM" id="MobiDB-lite"/>
    </source>
</evidence>
<dbReference type="STRING" id="224129.A0A1W4WNI4"/>
<keyword evidence="10 11" id="KW-0676">Redox-active center</keyword>
<keyword evidence="9 13" id="KW-0413">Isomerase</keyword>
<dbReference type="SUPFAM" id="SSF52833">
    <property type="entry name" value="Thioredoxin-like"/>
    <property type="match status" value="4"/>
</dbReference>
<dbReference type="FunFam" id="3.40.30.10:FF:000030">
    <property type="entry name" value="Protein disulfide-isomerase"/>
    <property type="match status" value="1"/>
</dbReference>
<feature type="domain" description="Thioredoxin" evidence="15">
    <location>
        <begin position="333"/>
        <end position="475"/>
    </location>
</feature>
<evidence type="ECO:0000259" key="15">
    <source>
        <dbReference type="PROSITE" id="PS51352"/>
    </source>
</evidence>
<feature type="region of interest" description="Disordered" evidence="14">
    <location>
        <begin position="476"/>
        <end position="499"/>
    </location>
</feature>
<dbReference type="InterPro" id="IPR017937">
    <property type="entry name" value="Thioredoxin_CS"/>
</dbReference>
<feature type="disulfide bond" description="Redox-active" evidence="11">
    <location>
        <begin position="397"/>
        <end position="400"/>
    </location>
</feature>
<dbReference type="InterPro" id="IPR036249">
    <property type="entry name" value="Thioredoxin-like_sf"/>
</dbReference>
<dbReference type="InterPro" id="IPR005792">
    <property type="entry name" value="Prot_disulphide_isomerase"/>
</dbReference>
<dbReference type="PANTHER" id="PTHR18929">
    <property type="entry name" value="PROTEIN DISULFIDE ISOMERASE"/>
    <property type="match status" value="1"/>
</dbReference>
<keyword evidence="6" id="KW-0677">Repeat</keyword>
<dbReference type="PANTHER" id="PTHR18929:SF240">
    <property type="entry name" value="PROTEIN DISULFIDE-ISOMERASE"/>
    <property type="match status" value="1"/>
</dbReference>
<dbReference type="InParanoid" id="A0A1W4WNI4"/>
<reference evidence="17" key="1">
    <citation type="submission" date="2025-08" db="UniProtKB">
        <authorList>
            <consortium name="RefSeq"/>
        </authorList>
    </citation>
    <scope>IDENTIFICATION</scope>
    <source>
        <tissue evidence="17">Entire body</tissue>
    </source>
</reference>
<dbReference type="CDD" id="cd02982">
    <property type="entry name" value="PDI_b'_family"/>
    <property type="match status" value="1"/>
</dbReference>
<dbReference type="FunCoup" id="A0A1W4WNI4">
    <property type="interactions" value="1388"/>
</dbReference>
<feature type="chain" id="PRO_5010601819" description="Protein disulfide-isomerase" evidence="13">
    <location>
        <begin position="20"/>
        <end position="499"/>
    </location>
</feature>
<evidence type="ECO:0000313" key="17">
    <source>
        <dbReference type="RefSeq" id="XP_018321595.1"/>
    </source>
</evidence>
<dbReference type="PROSITE" id="PS51352">
    <property type="entry name" value="THIOREDOXIN_2"/>
    <property type="match status" value="2"/>
</dbReference>
<evidence type="ECO:0000256" key="9">
    <source>
        <dbReference type="ARBA" id="ARBA00023235"/>
    </source>
</evidence>
<evidence type="ECO:0000256" key="10">
    <source>
        <dbReference type="ARBA" id="ARBA00023284"/>
    </source>
</evidence>
<dbReference type="Pfam" id="PF13848">
    <property type="entry name" value="Thioredoxin_6"/>
    <property type="match status" value="1"/>
</dbReference>
<dbReference type="NCBIfam" id="TIGR01130">
    <property type="entry name" value="ER_PDI_fam"/>
    <property type="match status" value="1"/>
</dbReference>
<evidence type="ECO:0000256" key="12">
    <source>
        <dbReference type="RuleBase" id="RU004208"/>
    </source>
</evidence>
<proteinExistence type="inferred from homology"/>
<dbReference type="PRINTS" id="PR00421">
    <property type="entry name" value="THIOREDOXIN"/>
</dbReference>
<sequence>MNILLALFVIVSISVPALSENEIKLDEGVLVLNRDNFKSAITDNEFILVEFYAPWCGHCKALAPEYVKAVTLLEENKSDIKLAKVDATEETELAEEHQIRGYPTLKFFIKGTAIDYNGGRKAEEIVSWLIKKTGPPAKELNTVEEAQDLIDNNNVVIIGFFKDPSSETAKAFLSVATTVDDHLFGITNSDALFEKYQAKDDSIILFKHYDGGKSVFEGEPTHQAIRKFVAVESLPLVVDFNTNTAQKIFGGDVKNHLLLFLSRSDEHFAKISDAASSVARPFRETVLFVTLNVDEEDHQRILEFFGLKKEDAPAARIIKLEEDMVKYKPESDDLTAENIQQFVQNFLDGKLKPILLQQELPEDWNSQPVKVLVASNFDEVALDPSKDVLVEFYAPWCGHCKQLVPIYDKVGEHFKDNEDVVIAKMDATANELEHTKVTGFPTIKLYPKGDLRKAVTYNGPRTFEGIVKFIETGGVDGADPDVATEAETEDDDKPRKDEL</sequence>
<dbReference type="FunFam" id="3.40.30.10:FF:000027">
    <property type="entry name" value="protein disulfide-isomerase A2"/>
    <property type="match status" value="1"/>
</dbReference>
<evidence type="ECO:0000313" key="16">
    <source>
        <dbReference type="Proteomes" id="UP000192223"/>
    </source>
</evidence>
<evidence type="ECO:0000256" key="5">
    <source>
        <dbReference type="ARBA" id="ARBA00022729"/>
    </source>
</evidence>
<feature type="compositionally biased region" description="Acidic residues" evidence="14">
    <location>
        <begin position="478"/>
        <end position="491"/>
    </location>
</feature>
<evidence type="ECO:0000256" key="6">
    <source>
        <dbReference type="ARBA" id="ARBA00022737"/>
    </source>
</evidence>
<dbReference type="KEGG" id="apln:108734502"/>
<dbReference type="RefSeq" id="XP_018321595.1">
    <property type="nucleotide sequence ID" value="XM_018466093.2"/>
</dbReference>
<comment type="catalytic activity">
    <reaction evidence="1 13">
        <text>Catalyzes the rearrangement of -S-S- bonds in proteins.</text>
        <dbReference type="EC" id="5.3.4.1"/>
    </reaction>
</comment>
<accession>A0A1W4WNI4</accession>
<dbReference type="GeneID" id="108734502"/>